<evidence type="ECO:0000313" key="1">
    <source>
        <dbReference type="EMBL" id="RHZ75103.1"/>
    </source>
</evidence>
<protein>
    <submittedName>
        <fullName evidence="1">Uncharacterized protein</fullName>
    </submittedName>
</protein>
<keyword evidence="2" id="KW-1185">Reference proteome</keyword>
<gene>
    <name evidence="1" type="ORF">Glove_217g102</name>
</gene>
<accession>A0A397IQ51</accession>
<reference evidence="1 2" key="1">
    <citation type="submission" date="2018-08" db="EMBL/GenBank/DDBJ databases">
        <title>Genome and evolution of the arbuscular mycorrhizal fungus Diversispora epigaea (formerly Glomus versiforme) and its bacterial endosymbionts.</title>
        <authorList>
            <person name="Sun X."/>
            <person name="Fei Z."/>
            <person name="Harrison M."/>
        </authorList>
    </citation>
    <scope>NUCLEOTIDE SEQUENCE [LARGE SCALE GENOMIC DNA]</scope>
    <source>
        <strain evidence="1 2">IT104</strain>
    </source>
</reference>
<dbReference type="Proteomes" id="UP000266861">
    <property type="component" value="Unassembled WGS sequence"/>
</dbReference>
<dbReference type="EMBL" id="PQFF01000202">
    <property type="protein sequence ID" value="RHZ75103.1"/>
    <property type="molecule type" value="Genomic_DNA"/>
</dbReference>
<proteinExistence type="predicted"/>
<evidence type="ECO:0000313" key="2">
    <source>
        <dbReference type="Proteomes" id="UP000266861"/>
    </source>
</evidence>
<dbReference type="AlphaFoldDB" id="A0A397IQ51"/>
<organism evidence="1 2">
    <name type="scientific">Diversispora epigaea</name>
    <dbReference type="NCBI Taxonomy" id="1348612"/>
    <lineage>
        <taxon>Eukaryota</taxon>
        <taxon>Fungi</taxon>
        <taxon>Fungi incertae sedis</taxon>
        <taxon>Mucoromycota</taxon>
        <taxon>Glomeromycotina</taxon>
        <taxon>Glomeromycetes</taxon>
        <taxon>Diversisporales</taxon>
        <taxon>Diversisporaceae</taxon>
        <taxon>Diversispora</taxon>
    </lineage>
</organism>
<name>A0A397IQ51_9GLOM</name>
<dbReference type="OrthoDB" id="6247875at2759"/>
<comment type="caution">
    <text evidence="1">The sequence shown here is derived from an EMBL/GenBank/DDBJ whole genome shotgun (WGS) entry which is preliminary data.</text>
</comment>
<sequence>MQLWKEAPKEVKDCYDKIKSQAHSIHNEFSTNYLKRPASQLDNYSYIDNDLTTFSFSSEEFNESIESINNISFDPKPCFNLIENNENNGYEFFPFH</sequence>